<dbReference type="InterPro" id="IPR013216">
    <property type="entry name" value="Methyltransf_11"/>
</dbReference>
<proteinExistence type="predicted"/>
<dbReference type="Pfam" id="PF08241">
    <property type="entry name" value="Methyltransf_11"/>
    <property type="match status" value="1"/>
</dbReference>
<dbReference type="SUPFAM" id="SSF53335">
    <property type="entry name" value="S-adenosyl-L-methionine-dependent methyltransferases"/>
    <property type="match status" value="1"/>
</dbReference>
<dbReference type="AlphaFoldDB" id="A0A514BUG9"/>
<feature type="domain" description="Methyltransferase type 11" evidence="1">
    <location>
        <begin position="45"/>
        <end position="135"/>
    </location>
</feature>
<dbReference type="InterPro" id="IPR029063">
    <property type="entry name" value="SAM-dependent_MTases_sf"/>
</dbReference>
<dbReference type="Proteomes" id="UP000317199">
    <property type="component" value="Chromosome"/>
</dbReference>
<dbReference type="Gene3D" id="3.40.50.150">
    <property type="entry name" value="Vaccinia Virus protein VP39"/>
    <property type="match status" value="1"/>
</dbReference>
<accession>A0A514BUG9</accession>
<organism evidence="2 3">
    <name type="scientific">Marilutibacter alkalisoli</name>
    <dbReference type="NCBI Taxonomy" id="2591633"/>
    <lineage>
        <taxon>Bacteria</taxon>
        <taxon>Pseudomonadati</taxon>
        <taxon>Pseudomonadota</taxon>
        <taxon>Gammaproteobacteria</taxon>
        <taxon>Lysobacterales</taxon>
        <taxon>Lysobacteraceae</taxon>
        <taxon>Marilutibacter</taxon>
    </lineage>
</organism>
<keyword evidence="3" id="KW-1185">Reference proteome</keyword>
<dbReference type="KEGG" id="lyj:FKV23_13825"/>
<sequence>MPAHSRKIPATMAQYQSFPDAAGDSLTLDKLKALRLPGLSGKAFLDVGCNEGFFCGFARFQGAARVVGIDHSAQFIKRARKRFPDCEFHCQGWETLPDGEFDVILLASALHYAEDQPALIQALVNKLSRDGVLVLELGIVSVRKAAWERVKRGIDERLFPSMAMLRQVLAGYAWKWMGPSVSQQGDPVARHVVHISRRRPVAYLLMQPPGYGKSSIAAGLFAPAGVPVISGDHQVALVGKGRIEASEPLRKTIAEDYSPFELDRIIRAVFEQGMGPELVDIWLVGAGEGDVAIDVYVPPEHHDSVERLLQARGYLPVRLGWERVGAAPMPDEALAQYSEAFYLSMLQPASGVVADEKTRRFEPAGFVDEISVEAGSLIIRGWAIDKRGVLPERMGAKLGRRSLQVTAVEKQMRPDVQKHLGLPHALVGYRMSLVAPKVLTASDVGGLQVCVPGGITFTLAGSIDSIFRGVAP</sequence>
<dbReference type="EMBL" id="CP041242">
    <property type="protein sequence ID" value="QDH71043.1"/>
    <property type="molecule type" value="Genomic_DNA"/>
</dbReference>
<evidence type="ECO:0000313" key="3">
    <source>
        <dbReference type="Proteomes" id="UP000317199"/>
    </source>
</evidence>
<dbReference type="GO" id="GO:0008757">
    <property type="term" value="F:S-adenosylmethionine-dependent methyltransferase activity"/>
    <property type="evidence" value="ECO:0007669"/>
    <property type="project" value="InterPro"/>
</dbReference>
<keyword evidence="2" id="KW-0489">Methyltransferase</keyword>
<gene>
    <name evidence="2" type="ORF">FKV23_13825</name>
</gene>
<dbReference type="GO" id="GO:0032259">
    <property type="term" value="P:methylation"/>
    <property type="evidence" value="ECO:0007669"/>
    <property type="project" value="UniProtKB-KW"/>
</dbReference>
<keyword evidence="2" id="KW-0808">Transferase</keyword>
<evidence type="ECO:0000259" key="1">
    <source>
        <dbReference type="Pfam" id="PF08241"/>
    </source>
</evidence>
<reference evidence="2 3" key="1">
    <citation type="submission" date="2019-06" db="EMBL/GenBank/DDBJ databases">
        <title>Lysobacter alkalisoli sp. nov. isolated from saline-alkali soil.</title>
        <authorList>
            <person name="Sun J.-Q."/>
            <person name="Xu L."/>
        </authorList>
    </citation>
    <scope>NUCLEOTIDE SEQUENCE [LARGE SCALE GENOMIC DNA]</scope>
    <source>
        <strain evidence="2 3">SJ-36</strain>
    </source>
</reference>
<dbReference type="PANTHER" id="PTHR43861">
    <property type="entry name" value="TRANS-ACONITATE 2-METHYLTRANSFERASE-RELATED"/>
    <property type="match status" value="1"/>
</dbReference>
<evidence type="ECO:0000313" key="2">
    <source>
        <dbReference type="EMBL" id="QDH71043.1"/>
    </source>
</evidence>
<dbReference type="OrthoDB" id="9810247at2"/>
<dbReference type="CDD" id="cd02440">
    <property type="entry name" value="AdoMet_MTases"/>
    <property type="match status" value="1"/>
</dbReference>
<name>A0A514BUG9_9GAMM</name>
<protein>
    <submittedName>
        <fullName evidence="2">Class I SAM-dependent methyltransferase</fullName>
    </submittedName>
</protein>